<evidence type="ECO:0000256" key="14">
    <source>
        <dbReference type="ARBA" id="ARBA00023136"/>
    </source>
</evidence>
<dbReference type="OMA" id="RVCNELE"/>
<feature type="disulfide bond" evidence="25">
    <location>
        <begin position="115"/>
        <end position="118"/>
    </location>
</feature>
<dbReference type="HOGENOM" id="CLU_970679_0_0_1"/>
<name>B4H3Y5_DROPE</name>
<dbReference type="GO" id="GO:0009312">
    <property type="term" value="P:oligosaccharide biosynthetic process"/>
    <property type="evidence" value="ECO:0007669"/>
    <property type="project" value="InterPro"/>
</dbReference>
<dbReference type="GO" id="GO:0008455">
    <property type="term" value="F:alpha-1,6-mannosylglycoprotein 2-beta-N-acetylglucosaminyltransferase activity"/>
    <property type="evidence" value="ECO:0007669"/>
    <property type="project" value="UniProtKB-EC"/>
</dbReference>
<evidence type="ECO:0000256" key="8">
    <source>
        <dbReference type="ARBA" id="ARBA00022679"/>
    </source>
</evidence>
<dbReference type="PhylomeDB" id="B4H3Y5"/>
<evidence type="ECO:0000256" key="18">
    <source>
        <dbReference type="ARBA" id="ARBA00029663"/>
    </source>
</evidence>
<evidence type="ECO:0000256" key="22">
    <source>
        <dbReference type="ARBA" id="ARBA00093257"/>
    </source>
</evidence>
<evidence type="ECO:0000256" key="21">
    <source>
        <dbReference type="ARBA" id="ARBA00032915"/>
    </source>
</evidence>
<dbReference type="UniPathway" id="UPA00378"/>
<comment type="cofactor">
    <cofactor evidence="1 24">
        <name>Mn(2+)</name>
        <dbReference type="ChEBI" id="CHEBI:29035"/>
    </cofactor>
</comment>
<evidence type="ECO:0000256" key="7">
    <source>
        <dbReference type="ARBA" id="ARBA00022676"/>
    </source>
</evidence>
<accession>B4H3Y5</accession>
<keyword evidence="8" id="KW-0808">Transferase</keyword>
<dbReference type="GO" id="GO:0006491">
    <property type="term" value="P:N-glycan processing"/>
    <property type="evidence" value="ECO:0007669"/>
    <property type="project" value="EnsemblMetazoa"/>
</dbReference>
<protein>
    <recommendedName>
        <fullName evidence="6">Alpha-1,6-mannosyl-glycoprotein 2-beta-N-acetylglucosaminyltransferase</fullName>
        <ecNumber evidence="5">2.4.1.143</ecNumber>
    </recommendedName>
    <alternativeName>
        <fullName evidence="21">Beta-1,2-N-acetylglucosaminyltransferase II</fullName>
    </alternativeName>
    <alternativeName>
        <fullName evidence="20">GlcNAc-T II</fullName>
    </alternativeName>
    <alternativeName>
        <fullName evidence="19">Mannoside acetylglucosaminyltransferase 2</fullName>
    </alternativeName>
    <alternativeName>
        <fullName evidence="18">N-glycosyl-oligosaccharide-glycoprotein N-acetylglucosaminyltransferase II</fullName>
    </alternativeName>
</protein>
<evidence type="ECO:0000256" key="1">
    <source>
        <dbReference type="ARBA" id="ARBA00001936"/>
    </source>
</evidence>
<evidence type="ECO:0000256" key="24">
    <source>
        <dbReference type="PIRSR" id="PIRSR607754-2"/>
    </source>
</evidence>
<evidence type="ECO:0000256" key="4">
    <source>
        <dbReference type="ARBA" id="ARBA00011011"/>
    </source>
</evidence>
<feature type="binding site" evidence="24">
    <location>
        <position position="93"/>
    </location>
    <ligand>
        <name>Mn(2+)</name>
        <dbReference type="ChEBI" id="CHEBI:29035"/>
    </ligand>
</feature>
<evidence type="ECO:0000256" key="2">
    <source>
        <dbReference type="ARBA" id="ARBA00004323"/>
    </source>
</evidence>
<dbReference type="GO" id="GO:0046872">
    <property type="term" value="F:metal ion binding"/>
    <property type="evidence" value="ECO:0007669"/>
    <property type="project" value="UniProtKB-KW"/>
</dbReference>
<dbReference type="InterPro" id="IPR029044">
    <property type="entry name" value="Nucleotide-diphossugar_trans"/>
</dbReference>
<evidence type="ECO:0000256" key="5">
    <source>
        <dbReference type="ARBA" id="ARBA00012613"/>
    </source>
</evidence>
<evidence type="ECO:0000256" key="19">
    <source>
        <dbReference type="ARBA" id="ARBA00031203"/>
    </source>
</evidence>
<evidence type="ECO:0000313" key="27">
    <source>
        <dbReference type="Proteomes" id="UP000008744"/>
    </source>
</evidence>
<feature type="binding site" evidence="23">
    <location>
        <begin position="61"/>
        <end position="65"/>
    </location>
    <ligand>
        <name>substrate</name>
    </ligand>
</feature>
<comment type="subcellular location">
    <subcellularLocation>
        <location evidence="2">Golgi apparatus membrane</location>
        <topology evidence="2">Single-pass type II membrane protein</topology>
    </subcellularLocation>
</comment>
<evidence type="ECO:0000256" key="11">
    <source>
        <dbReference type="ARBA" id="ARBA00022968"/>
    </source>
</evidence>
<keyword evidence="12" id="KW-1133">Transmembrane helix</keyword>
<keyword evidence="15 25" id="KW-1015">Disulfide bond</keyword>
<evidence type="ECO:0000256" key="16">
    <source>
        <dbReference type="ARBA" id="ARBA00023180"/>
    </source>
</evidence>
<evidence type="ECO:0000256" key="15">
    <source>
        <dbReference type="ARBA" id="ARBA00023157"/>
    </source>
</evidence>
<dbReference type="EMBL" id="CH479208">
    <property type="protein sequence ID" value="EDW31100.1"/>
    <property type="molecule type" value="Genomic_DNA"/>
</dbReference>
<sequence length="297" mass="34949">MRSTPRGGSKAHVQVQVHTRITYLRHLIVSLAQAQDITKVLLVFSHDYYDEDINDLAKFEQTKHHWIWKANRVFNELEVTRFHTGLVLFLEEDHYVAKDFLYLLAMVQKRTKDLCPQCNVLSLGTYLKTFNYYTYHSKVEVMPWVSSKHNMGFAFNRTSWTNIRRILLNRRIELMRARIKKAQSRHIVHRDQSQHPAVATSLTVEQEMQEQKISTYQRNKYRSMWEQEEVNHMRTGDYSVGQSNANGDRSYDGTWVNFPKGRRSIINRPSTAKPCNDQAKAFIRQPDNETTRAVPSE</sequence>
<dbReference type="OrthoDB" id="7852729at2759"/>
<keyword evidence="16" id="KW-0325">Glycoprotein</keyword>
<keyword evidence="13" id="KW-0333">Golgi apparatus</keyword>
<keyword evidence="14" id="KW-0472">Membrane</keyword>
<proteinExistence type="inferred from homology"/>
<keyword evidence="7" id="KW-0328">Glycosyltransferase</keyword>
<dbReference type="Pfam" id="PF05060">
    <property type="entry name" value="MGAT2"/>
    <property type="match status" value="2"/>
</dbReference>
<evidence type="ECO:0000256" key="12">
    <source>
        <dbReference type="ARBA" id="ARBA00022989"/>
    </source>
</evidence>
<evidence type="ECO:0000256" key="10">
    <source>
        <dbReference type="ARBA" id="ARBA00022723"/>
    </source>
</evidence>
<keyword evidence="11" id="KW-0735">Signal-anchor</keyword>
<keyword evidence="27" id="KW-1185">Reference proteome</keyword>
<dbReference type="GO" id="GO:0000139">
    <property type="term" value="C:Golgi membrane"/>
    <property type="evidence" value="ECO:0007669"/>
    <property type="project" value="UniProtKB-SubCell"/>
</dbReference>
<evidence type="ECO:0000256" key="13">
    <source>
        <dbReference type="ARBA" id="ARBA00023034"/>
    </source>
</evidence>
<dbReference type="Proteomes" id="UP000008744">
    <property type="component" value="Unassembled WGS sequence"/>
</dbReference>
<evidence type="ECO:0000313" key="26">
    <source>
        <dbReference type="EMBL" id="EDW31100.1"/>
    </source>
</evidence>
<keyword evidence="9" id="KW-0812">Transmembrane</keyword>
<dbReference type="InterPro" id="IPR007754">
    <property type="entry name" value="GlcNAc_II"/>
</dbReference>
<dbReference type="EC" id="2.4.1.143" evidence="5"/>
<dbReference type="STRING" id="7234.B4H3Y5"/>
<dbReference type="PANTHER" id="PTHR12871">
    <property type="entry name" value="BETA-1,2-N-ACETYLGLUCOSAMINYLTRANSFERASE II"/>
    <property type="match status" value="1"/>
</dbReference>
<dbReference type="eggNOG" id="KOG2791">
    <property type="taxonomic scope" value="Eukaryota"/>
</dbReference>
<evidence type="ECO:0000256" key="25">
    <source>
        <dbReference type="PIRSR" id="PIRSR607754-3"/>
    </source>
</evidence>
<dbReference type="PANTHER" id="PTHR12871:SF0">
    <property type="entry name" value="ALPHA-1,6-MANNOSYL-GLYCOPROTEIN 2-BETA-N-ACETYLGLUCOSAMINYLTRANSFERASE"/>
    <property type="match status" value="1"/>
</dbReference>
<keyword evidence="17 24" id="KW-0464">Manganese</keyword>
<reference evidence="26 27" key="1">
    <citation type="journal article" date="2007" name="Nature">
        <title>Evolution of genes and genomes on the Drosophila phylogeny.</title>
        <authorList>
            <consortium name="Drosophila 12 Genomes Consortium"/>
            <person name="Clark A.G."/>
            <person name="Eisen M.B."/>
            <person name="Smith D.R."/>
            <person name="Bergman C.M."/>
            <person name="Oliver B."/>
            <person name="Markow T.A."/>
            <person name="Kaufman T.C."/>
            <person name="Kellis M."/>
            <person name="Gelbart W."/>
            <person name="Iyer V.N."/>
            <person name="Pollard D.A."/>
            <person name="Sackton T.B."/>
            <person name="Larracuente A.M."/>
            <person name="Singh N.D."/>
            <person name="Abad J.P."/>
            <person name="Abt D.N."/>
            <person name="Adryan B."/>
            <person name="Aguade M."/>
            <person name="Akashi H."/>
            <person name="Anderson W.W."/>
            <person name="Aquadro C.F."/>
            <person name="Ardell D.H."/>
            <person name="Arguello R."/>
            <person name="Artieri C.G."/>
            <person name="Barbash D.A."/>
            <person name="Barker D."/>
            <person name="Barsanti P."/>
            <person name="Batterham P."/>
            <person name="Batzoglou S."/>
            <person name="Begun D."/>
            <person name="Bhutkar A."/>
            <person name="Blanco E."/>
            <person name="Bosak S.A."/>
            <person name="Bradley R.K."/>
            <person name="Brand A.D."/>
            <person name="Brent M.R."/>
            <person name="Brooks A.N."/>
            <person name="Brown R.H."/>
            <person name="Butlin R.K."/>
            <person name="Caggese C."/>
            <person name="Calvi B.R."/>
            <person name="Bernardo de Carvalho A."/>
            <person name="Caspi A."/>
            <person name="Castrezana S."/>
            <person name="Celniker S.E."/>
            <person name="Chang J.L."/>
            <person name="Chapple C."/>
            <person name="Chatterji S."/>
            <person name="Chinwalla A."/>
            <person name="Civetta A."/>
            <person name="Clifton S.W."/>
            <person name="Comeron J.M."/>
            <person name="Costello J.C."/>
            <person name="Coyne J.A."/>
            <person name="Daub J."/>
            <person name="David R.G."/>
            <person name="Delcher A.L."/>
            <person name="Delehaunty K."/>
            <person name="Do C.B."/>
            <person name="Ebling H."/>
            <person name="Edwards K."/>
            <person name="Eickbush T."/>
            <person name="Evans J.D."/>
            <person name="Filipski A."/>
            <person name="Findeiss S."/>
            <person name="Freyhult E."/>
            <person name="Fulton L."/>
            <person name="Fulton R."/>
            <person name="Garcia A.C."/>
            <person name="Gardiner A."/>
            <person name="Garfield D.A."/>
            <person name="Garvin B.E."/>
            <person name="Gibson G."/>
            <person name="Gilbert D."/>
            <person name="Gnerre S."/>
            <person name="Godfrey J."/>
            <person name="Good R."/>
            <person name="Gotea V."/>
            <person name="Gravely B."/>
            <person name="Greenberg A.J."/>
            <person name="Griffiths-Jones S."/>
            <person name="Gross S."/>
            <person name="Guigo R."/>
            <person name="Gustafson E.A."/>
            <person name="Haerty W."/>
            <person name="Hahn M.W."/>
            <person name="Halligan D.L."/>
            <person name="Halpern A.L."/>
            <person name="Halter G.M."/>
            <person name="Han M.V."/>
            <person name="Heger A."/>
            <person name="Hillier L."/>
            <person name="Hinrichs A.S."/>
            <person name="Holmes I."/>
            <person name="Hoskins R.A."/>
            <person name="Hubisz M.J."/>
            <person name="Hultmark D."/>
            <person name="Huntley M.A."/>
            <person name="Jaffe D.B."/>
            <person name="Jagadeeshan S."/>
            <person name="Jeck W.R."/>
            <person name="Johnson J."/>
            <person name="Jones C.D."/>
            <person name="Jordan W.C."/>
            <person name="Karpen G.H."/>
            <person name="Kataoka E."/>
            <person name="Keightley P.D."/>
            <person name="Kheradpour P."/>
            <person name="Kirkness E.F."/>
            <person name="Koerich L.B."/>
            <person name="Kristiansen K."/>
            <person name="Kudrna D."/>
            <person name="Kulathinal R.J."/>
            <person name="Kumar S."/>
            <person name="Kwok R."/>
            <person name="Lander E."/>
            <person name="Langley C.H."/>
            <person name="Lapoint R."/>
            <person name="Lazzaro B.P."/>
            <person name="Lee S.J."/>
            <person name="Levesque L."/>
            <person name="Li R."/>
            <person name="Lin C.F."/>
            <person name="Lin M.F."/>
            <person name="Lindblad-Toh K."/>
            <person name="Llopart A."/>
            <person name="Long M."/>
            <person name="Low L."/>
            <person name="Lozovsky E."/>
            <person name="Lu J."/>
            <person name="Luo M."/>
            <person name="Machado C.A."/>
            <person name="Makalowski W."/>
            <person name="Marzo M."/>
            <person name="Matsuda M."/>
            <person name="Matzkin L."/>
            <person name="McAllister B."/>
            <person name="McBride C.S."/>
            <person name="McKernan B."/>
            <person name="McKernan K."/>
            <person name="Mendez-Lago M."/>
            <person name="Minx P."/>
            <person name="Mollenhauer M.U."/>
            <person name="Montooth K."/>
            <person name="Mount S.M."/>
            <person name="Mu X."/>
            <person name="Myers E."/>
            <person name="Negre B."/>
            <person name="Newfeld S."/>
            <person name="Nielsen R."/>
            <person name="Noor M.A."/>
            <person name="O'Grady P."/>
            <person name="Pachter L."/>
            <person name="Papaceit M."/>
            <person name="Parisi M.J."/>
            <person name="Parisi M."/>
            <person name="Parts L."/>
            <person name="Pedersen J.S."/>
            <person name="Pesole G."/>
            <person name="Phillippy A.M."/>
            <person name="Ponting C.P."/>
            <person name="Pop M."/>
            <person name="Porcelli D."/>
            <person name="Powell J.R."/>
            <person name="Prohaska S."/>
            <person name="Pruitt K."/>
            <person name="Puig M."/>
            <person name="Quesneville H."/>
            <person name="Ram K.R."/>
            <person name="Rand D."/>
            <person name="Rasmussen M.D."/>
            <person name="Reed L.K."/>
            <person name="Reenan R."/>
            <person name="Reily A."/>
            <person name="Remington K.A."/>
            <person name="Rieger T.T."/>
            <person name="Ritchie M.G."/>
            <person name="Robin C."/>
            <person name="Rogers Y.H."/>
            <person name="Rohde C."/>
            <person name="Rozas J."/>
            <person name="Rubenfield M.J."/>
            <person name="Ruiz A."/>
            <person name="Russo S."/>
            <person name="Salzberg S.L."/>
            <person name="Sanchez-Gracia A."/>
            <person name="Saranga D.J."/>
            <person name="Sato H."/>
            <person name="Schaeffer S.W."/>
            <person name="Schatz M.C."/>
            <person name="Schlenke T."/>
            <person name="Schwartz R."/>
            <person name="Segarra C."/>
            <person name="Singh R.S."/>
            <person name="Sirot L."/>
            <person name="Sirota M."/>
            <person name="Sisneros N.B."/>
            <person name="Smith C.D."/>
            <person name="Smith T.F."/>
            <person name="Spieth J."/>
            <person name="Stage D.E."/>
            <person name="Stark A."/>
            <person name="Stephan W."/>
            <person name="Strausberg R.L."/>
            <person name="Strempel S."/>
            <person name="Sturgill D."/>
            <person name="Sutton G."/>
            <person name="Sutton G.G."/>
            <person name="Tao W."/>
            <person name="Teichmann S."/>
            <person name="Tobari Y.N."/>
            <person name="Tomimura Y."/>
            <person name="Tsolas J.M."/>
            <person name="Valente V.L."/>
            <person name="Venter E."/>
            <person name="Venter J.C."/>
            <person name="Vicario S."/>
            <person name="Vieira F.G."/>
            <person name="Vilella A.J."/>
            <person name="Villasante A."/>
            <person name="Walenz B."/>
            <person name="Wang J."/>
            <person name="Wasserman M."/>
            <person name="Watts T."/>
            <person name="Wilson D."/>
            <person name="Wilson R.K."/>
            <person name="Wing R.A."/>
            <person name="Wolfner M.F."/>
            <person name="Wong A."/>
            <person name="Wong G.K."/>
            <person name="Wu C.I."/>
            <person name="Wu G."/>
            <person name="Yamamoto D."/>
            <person name="Yang H.P."/>
            <person name="Yang S.P."/>
            <person name="Yorke J.A."/>
            <person name="Yoshida K."/>
            <person name="Zdobnov E."/>
            <person name="Zhang P."/>
            <person name="Zhang Y."/>
            <person name="Zimin A.V."/>
            <person name="Baldwin J."/>
            <person name="Abdouelleil A."/>
            <person name="Abdulkadir J."/>
            <person name="Abebe A."/>
            <person name="Abera B."/>
            <person name="Abreu J."/>
            <person name="Acer S.C."/>
            <person name="Aftuck L."/>
            <person name="Alexander A."/>
            <person name="An P."/>
            <person name="Anderson E."/>
            <person name="Anderson S."/>
            <person name="Arachi H."/>
            <person name="Azer M."/>
            <person name="Bachantsang P."/>
            <person name="Barry A."/>
            <person name="Bayul T."/>
            <person name="Berlin A."/>
            <person name="Bessette D."/>
            <person name="Bloom T."/>
            <person name="Blye J."/>
            <person name="Boguslavskiy L."/>
            <person name="Bonnet C."/>
            <person name="Boukhgalter B."/>
            <person name="Bourzgui I."/>
            <person name="Brown A."/>
            <person name="Cahill P."/>
            <person name="Channer S."/>
            <person name="Cheshatsang Y."/>
            <person name="Chuda L."/>
            <person name="Citroen M."/>
            <person name="Collymore A."/>
            <person name="Cooke P."/>
            <person name="Costello M."/>
            <person name="D'Aco K."/>
            <person name="Daza R."/>
            <person name="De Haan G."/>
            <person name="DeGray S."/>
            <person name="DeMaso C."/>
            <person name="Dhargay N."/>
            <person name="Dooley K."/>
            <person name="Dooley E."/>
            <person name="Doricent M."/>
            <person name="Dorje P."/>
            <person name="Dorjee K."/>
            <person name="Dupes A."/>
            <person name="Elong R."/>
            <person name="Falk J."/>
            <person name="Farina A."/>
            <person name="Faro S."/>
            <person name="Ferguson D."/>
            <person name="Fisher S."/>
            <person name="Foley C.D."/>
            <person name="Franke A."/>
            <person name="Friedrich D."/>
            <person name="Gadbois L."/>
            <person name="Gearin G."/>
            <person name="Gearin C.R."/>
            <person name="Giannoukos G."/>
            <person name="Goode T."/>
            <person name="Graham J."/>
            <person name="Grandbois E."/>
            <person name="Grewal S."/>
            <person name="Gyaltsen K."/>
            <person name="Hafez N."/>
            <person name="Hagos B."/>
            <person name="Hall J."/>
            <person name="Henson C."/>
            <person name="Hollinger A."/>
            <person name="Honan T."/>
            <person name="Huard M.D."/>
            <person name="Hughes L."/>
            <person name="Hurhula B."/>
            <person name="Husby M.E."/>
            <person name="Kamat A."/>
            <person name="Kanga B."/>
            <person name="Kashin S."/>
            <person name="Khazanovich D."/>
            <person name="Kisner P."/>
            <person name="Lance K."/>
            <person name="Lara M."/>
            <person name="Lee W."/>
            <person name="Lennon N."/>
            <person name="Letendre F."/>
            <person name="LeVine R."/>
            <person name="Lipovsky A."/>
            <person name="Liu X."/>
            <person name="Liu J."/>
            <person name="Liu S."/>
            <person name="Lokyitsang T."/>
            <person name="Lokyitsang Y."/>
            <person name="Lubonja R."/>
            <person name="Lui A."/>
            <person name="MacDonald P."/>
            <person name="Magnisalis V."/>
            <person name="Maru K."/>
            <person name="Matthews C."/>
            <person name="McCusker W."/>
            <person name="McDonough S."/>
            <person name="Mehta T."/>
            <person name="Meldrim J."/>
            <person name="Meneus L."/>
            <person name="Mihai O."/>
            <person name="Mihalev A."/>
            <person name="Mihova T."/>
            <person name="Mittelman R."/>
            <person name="Mlenga V."/>
            <person name="Montmayeur A."/>
            <person name="Mulrain L."/>
            <person name="Navidi A."/>
            <person name="Naylor J."/>
            <person name="Negash T."/>
            <person name="Nguyen T."/>
            <person name="Nguyen N."/>
            <person name="Nicol R."/>
            <person name="Norbu C."/>
            <person name="Norbu N."/>
            <person name="Novod N."/>
            <person name="O'Neill B."/>
            <person name="Osman S."/>
            <person name="Markiewicz E."/>
            <person name="Oyono O.L."/>
            <person name="Patti C."/>
            <person name="Phunkhang P."/>
            <person name="Pierre F."/>
            <person name="Priest M."/>
            <person name="Raghuraman S."/>
            <person name="Rege F."/>
            <person name="Reyes R."/>
            <person name="Rise C."/>
            <person name="Rogov P."/>
            <person name="Ross K."/>
            <person name="Ryan E."/>
            <person name="Settipalli S."/>
            <person name="Shea T."/>
            <person name="Sherpa N."/>
            <person name="Shi L."/>
            <person name="Shih D."/>
            <person name="Sparrow T."/>
            <person name="Spaulding J."/>
            <person name="Stalker J."/>
            <person name="Stange-Thomann N."/>
            <person name="Stavropoulos S."/>
            <person name="Stone C."/>
            <person name="Strader C."/>
            <person name="Tesfaye S."/>
            <person name="Thomson T."/>
            <person name="Thoulutsang Y."/>
            <person name="Thoulutsang D."/>
            <person name="Topham K."/>
            <person name="Topping I."/>
            <person name="Tsamla T."/>
            <person name="Vassiliev H."/>
            <person name="Vo A."/>
            <person name="Wangchuk T."/>
            <person name="Wangdi T."/>
            <person name="Weiand M."/>
            <person name="Wilkinson J."/>
            <person name="Wilson A."/>
            <person name="Yadav S."/>
            <person name="Young G."/>
            <person name="Yu Q."/>
            <person name="Zembek L."/>
            <person name="Zhong D."/>
            <person name="Zimmer A."/>
            <person name="Zwirko Z."/>
            <person name="Jaffe D.B."/>
            <person name="Alvarez P."/>
            <person name="Brockman W."/>
            <person name="Butler J."/>
            <person name="Chin C."/>
            <person name="Gnerre S."/>
            <person name="Grabherr M."/>
            <person name="Kleber M."/>
            <person name="Mauceli E."/>
            <person name="MacCallum I."/>
        </authorList>
    </citation>
    <scope>NUCLEOTIDE SEQUENCE [LARGE SCALE GENOMIC DNA]</scope>
    <source>
        <strain evidence="27">MSH-3 / Tucson 14011-0111.49</strain>
    </source>
</reference>
<evidence type="ECO:0000256" key="6">
    <source>
        <dbReference type="ARBA" id="ARBA00014817"/>
    </source>
</evidence>
<comment type="pathway">
    <text evidence="3">Protein modification; protein glycosylation.</text>
</comment>
<organism evidence="27">
    <name type="scientific">Drosophila persimilis</name>
    <name type="common">Fruit fly</name>
    <dbReference type="NCBI Taxonomy" id="7234"/>
    <lineage>
        <taxon>Eukaryota</taxon>
        <taxon>Metazoa</taxon>
        <taxon>Ecdysozoa</taxon>
        <taxon>Arthropoda</taxon>
        <taxon>Hexapoda</taxon>
        <taxon>Insecta</taxon>
        <taxon>Pterygota</taxon>
        <taxon>Neoptera</taxon>
        <taxon>Endopterygota</taxon>
        <taxon>Diptera</taxon>
        <taxon>Brachycera</taxon>
        <taxon>Muscomorpha</taxon>
        <taxon>Ephydroidea</taxon>
        <taxon>Drosophilidae</taxon>
        <taxon>Drosophila</taxon>
        <taxon>Sophophora</taxon>
    </lineage>
</organism>
<dbReference type="Gene3D" id="3.90.550.10">
    <property type="entry name" value="Spore Coat Polysaccharide Biosynthesis Protein SpsA, Chain A"/>
    <property type="match status" value="1"/>
</dbReference>
<evidence type="ECO:0000256" key="23">
    <source>
        <dbReference type="PIRSR" id="PIRSR607754-1"/>
    </source>
</evidence>
<dbReference type="AlphaFoldDB" id="B4H3Y5"/>
<comment type="similarity">
    <text evidence="4">Belongs to the glycosyltransferase 16 (GT16) protein family.</text>
</comment>
<gene>
    <name evidence="26" type="primary">Dper\GL20769</name>
    <name evidence="26" type="ORF">Dper_GL20769</name>
</gene>
<dbReference type="GO" id="GO:0005797">
    <property type="term" value="C:Golgi medial cisterna"/>
    <property type="evidence" value="ECO:0007669"/>
    <property type="project" value="EnsemblMetazoa"/>
</dbReference>
<comment type="catalytic activity">
    <reaction evidence="22">
        <text>an N(4)-{beta-D-GlcNAc-(1-&gt;2)-alpha-D-Man-(1-&gt;3)-[alpha-D-Man-(1-&gt;6)]-beta-D-Man-(1-&gt;4)-beta-D-GlcNAc-(1-&gt;4)-beta-D-GlcNAc}-L-asparaginyl-[protein] + UDP-N-acetyl-alpha-D-glucosamine = N(4)-{beta-D-GlcNAc-(1-&gt;2)-alpha-D-Man-(1-&gt;3)-[beta-D-GlcNAc-(1-&gt;2)-alpha-D-Man-(1-&gt;6)]-beta-D-Man-(1-&gt;4)-beta-D-GlcNAc-(1-&gt;4)-beta-D-GlcNAc}-L-asparaginyl-[protein] + UDP + H(+)</text>
        <dbReference type="Rhea" id="RHEA:12941"/>
        <dbReference type="Rhea" id="RHEA-COMP:13526"/>
        <dbReference type="Rhea" id="RHEA-COMP:14369"/>
        <dbReference type="ChEBI" id="CHEBI:15378"/>
        <dbReference type="ChEBI" id="CHEBI:57705"/>
        <dbReference type="ChEBI" id="CHEBI:58223"/>
        <dbReference type="ChEBI" id="CHEBI:60615"/>
        <dbReference type="ChEBI" id="CHEBI:60651"/>
        <dbReference type="EC" id="2.4.1.143"/>
    </reaction>
</comment>
<keyword evidence="10 24" id="KW-0479">Metal-binding</keyword>
<evidence type="ECO:0000256" key="9">
    <source>
        <dbReference type="ARBA" id="ARBA00022692"/>
    </source>
</evidence>
<evidence type="ECO:0000256" key="17">
    <source>
        <dbReference type="ARBA" id="ARBA00023211"/>
    </source>
</evidence>
<evidence type="ECO:0000256" key="3">
    <source>
        <dbReference type="ARBA" id="ARBA00004922"/>
    </source>
</evidence>
<evidence type="ECO:0000256" key="20">
    <source>
        <dbReference type="ARBA" id="ARBA00032552"/>
    </source>
</evidence>